<sequence length="147" mass="15772">MTAPMPADAQSADPLTAGAATASALDDEAPFLAENDTAMDRMMSGMAVKPTGDVDADFMAMMIPHHQGAIDMALAELRYGKNEQLRRIAQEIIVEQQQEIAAMRMALGQPLPPSAPVPTQVPPQSPASQTPPSPMHMHMHMKEGQSR</sequence>
<dbReference type="InterPro" id="IPR005183">
    <property type="entry name" value="DUF305_CopM-like"/>
</dbReference>
<feature type="region of interest" description="Disordered" evidence="1">
    <location>
        <begin position="109"/>
        <end position="147"/>
    </location>
</feature>
<evidence type="ECO:0000259" key="2">
    <source>
        <dbReference type="Pfam" id="PF03713"/>
    </source>
</evidence>
<feature type="domain" description="DUF305" evidence="2">
    <location>
        <begin position="35"/>
        <end position="106"/>
    </location>
</feature>
<organism evidence="3 4">
    <name type="scientific">Azospirillum endophyticum</name>
    <dbReference type="NCBI Taxonomy" id="2800326"/>
    <lineage>
        <taxon>Bacteria</taxon>
        <taxon>Pseudomonadati</taxon>
        <taxon>Pseudomonadota</taxon>
        <taxon>Alphaproteobacteria</taxon>
        <taxon>Rhodospirillales</taxon>
        <taxon>Azospirillaceae</taxon>
        <taxon>Azospirillum</taxon>
    </lineage>
</organism>
<name>A0ABS1F4A5_9PROT</name>
<dbReference type="EMBL" id="JAENHM010000035">
    <property type="protein sequence ID" value="MBK1838256.1"/>
    <property type="molecule type" value="Genomic_DNA"/>
</dbReference>
<feature type="region of interest" description="Disordered" evidence="1">
    <location>
        <begin position="1"/>
        <end position="20"/>
    </location>
</feature>
<comment type="caution">
    <text evidence="3">The sequence shown here is derived from an EMBL/GenBank/DDBJ whole genome shotgun (WGS) entry which is preliminary data.</text>
</comment>
<dbReference type="PANTHER" id="PTHR36933">
    <property type="entry name" value="SLL0788 PROTEIN"/>
    <property type="match status" value="1"/>
</dbReference>
<proteinExistence type="predicted"/>
<dbReference type="Proteomes" id="UP000652760">
    <property type="component" value="Unassembled WGS sequence"/>
</dbReference>
<reference evidence="4" key="1">
    <citation type="submission" date="2021-01" db="EMBL/GenBank/DDBJ databases">
        <title>Genome public.</title>
        <authorList>
            <person name="Liu C."/>
            <person name="Sun Q."/>
        </authorList>
    </citation>
    <scope>NUCLEOTIDE SEQUENCE [LARGE SCALE GENOMIC DNA]</scope>
    <source>
        <strain evidence="4">YIM B02556</strain>
    </source>
</reference>
<dbReference type="Gene3D" id="1.20.1260.10">
    <property type="match status" value="1"/>
</dbReference>
<evidence type="ECO:0000313" key="4">
    <source>
        <dbReference type="Proteomes" id="UP000652760"/>
    </source>
</evidence>
<evidence type="ECO:0000256" key="1">
    <source>
        <dbReference type="SAM" id="MobiDB-lite"/>
    </source>
</evidence>
<dbReference type="Pfam" id="PF03713">
    <property type="entry name" value="DUF305"/>
    <property type="match status" value="1"/>
</dbReference>
<evidence type="ECO:0000313" key="3">
    <source>
        <dbReference type="EMBL" id="MBK1838256.1"/>
    </source>
</evidence>
<accession>A0ABS1F4A5</accession>
<keyword evidence="4" id="KW-1185">Reference proteome</keyword>
<dbReference type="InterPro" id="IPR012347">
    <property type="entry name" value="Ferritin-like"/>
</dbReference>
<feature type="compositionally biased region" description="Pro residues" evidence="1">
    <location>
        <begin position="110"/>
        <end position="134"/>
    </location>
</feature>
<protein>
    <submittedName>
        <fullName evidence="3">DUF305 domain-containing protein</fullName>
    </submittedName>
</protein>
<gene>
    <name evidence="3" type="ORF">JHL17_12600</name>
</gene>
<dbReference type="PANTHER" id="PTHR36933:SF1">
    <property type="entry name" value="SLL0788 PROTEIN"/>
    <property type="match status" value="1"/>
</dbReference>